<feature type="transmembrane region" description="Helical" evidence="1">
    <location>
        <begin position="49"/>
        <end position="68"/>
    </location>
</feature>
<name>A0ABU3E2X9_9FLAO</name>
<reference evidence="3 4" key="1">
    <citation type="submission" date="2023-09" db="EMBL/GenBank/DDBJ databases">
        <authorList>
            <person name="Rey-Velasco X."/>
        </authorList>
    </citation>
    <scope>NUCLEOTIDE SEQUENCE [LARGE SCALE GENOMIC DNA]</scope>
    <source>
        <strain evidence="3 4">F188</strain>
    </source>
</reference>
<gene>
    <name evidence="3" type="ORF">RM549_11170</name>
</gene>
<protein>
    <submittedName>
        <fullName evidence="3">LytTR family DNA-binding domain-containing protein</fullName>
    </submittedName>
</protein>
<accession>A0ABU3E2X9</accession>
<dbReference type="PANTHER" id="PTHR37299:SF1">
    <property type="entry name" value="STAGE 0 SPORULATION PROTEIN A HOMOLOG"/>
    <property type="match status" value="1"/>
</dbReference>
<keyword evidence="1" id="KW-0472">Membrane</keyword>
<dbReference type="InterPro" id="IPR046947">
    <property type="entry name" value="LytR-like"/>
</dbReference>
<sequence length="274" mass="31710">MNAINSFFKRNITFSNFWIKNGFIIVTISILANHLIAPEHFPLNKSYEFPWFFIAISIFIGSVITLIASFNFRHFKNKYFSKKINSQVLLYFLFSTLGYISIIYIPLYYVINGINAFESYDVYYLLIGLSITLLLSTVGIVLMFSADIYQLHRLASINEKLKVKQGGKITLVNFADIAFIYSENKIVNLVKIDGASIVTDFTLNEIEDKFSKQNFFRANRQTVLHPRSIEQIKTIENGKLSILLKPTLAGKKISQINISRYKRQAFMDWFENKL</sequence>
<dbReference type="InterPro" id="IPR007492">
    <property type="entry name" value="LytTR_DNA-bd_dom"/>
</dbReference>
<keyword evidence="3" id="KW-0238">DNA-binding</keyword>
<proteinExistence type="predicted"/>
<evidence type="ECO:0000313" key="4">
    <source>
        <dbReference type="Proteomes" id="UP001261624"/>
    </source>
</evidence>
<dbReference type="RefSeq" id="WP_311684783.1">
    <property type="nucleotide sequence ID" value="NZ_JAVRHM010000012.1"/>
</dbReference>
<dbReference type="Proteomes" id="UP001261624">
    <property type="component" value="Unassembled WGS sequence"/>
</dbReference>
<dbReference type="Gene3D" id="2.40.50.1020">
    <property type="entry name" value="LytTr DNA-binding domain"/>
    <property type="match status" value="1"/>
</dbReference>
<feature type="transmembrane region" description="Helical" evidence="1">
    <location>
        <begin position="123"/>
        <end position="144"/>
    </location>
</feature>
<evidence type="ECO:0000256" key="1">
    <source>
        <dbReference type="SAM" id="Phobius"/>
    </source>
</evidence>
<comment type="caution">
    <text evidence="3">The sequence shown here is derived from an EMBL/GenBank/DDBJ whole genome shotgun (WGS) entry which is preliminary data.</text>
</comment>
<evidence type="ECO:0000259" key="2">
    <source>
        <dbReference type="PROSITE" id="PS50930"/>
    </source>
</evidence>
<feature type="domain" description="HTH LytTR-type" evidence="2">
    <location>
        <begin position="161"/>
        <end position="245"/>
    </location>
</feature>
<evidence type="ECO:0000313" key="3">
    <source>
        <dbReference type="EMBL" id="MDT0690349.1"/>
    </source>
</evidence>
<keyword evidence="1" id="KW-1133">Transmembrane helix</keyword>
<dbReference type="EMBL" id="JAVRHM010000012">
    <property type="protein sequence ID" value="MDT0690349.1"/>
    <property type="molecule type" value="Genomic_DNA"/>
</dbReference>
<organism evidence="3 4">
    <name type="scientific">Autumnicola patrickiae</name>
    <dbReference type="NCBI Taxonomy" id="3075591"/>
    <lineage>
        <taxon>Bacteria</taxon>
        <taxon>Pseudomonadati</taxon>
        <taxon>Bacteroidota</taxon>
        <taxon>Flavobacteriia</taxon>
        <taxon>Flavobacteriales</taxon>
        <taxon>Flavobacteriaceae</taxon>
        <taxon>Autumnicola</taxon>
    </lineage>
</organism>
<dbReference type="PROSITE" id="PS50930">
    <property type="entry name" value="HTH_LYTTR"/>
    <property type="match status" value="1"/>
</dbReference>
<dbReference type="GO" id="GO:0003677">
    <property type="term" value="F:DNA binding"/>
    <property type="evidence" value="ECO:0007669"/>
    <property type="project" value="UniProtKB-KW"/>
</dbReference>
<dbReference type="SMART" id="SM00850">
    <property type="entry name" value="LytTR"/>
    <property type="match status" value="1"/>
</dbReference>
<feature type="transmembrane region" description="Helical" evidence="1">
    <location>
        <begin position="88"/>
        <end position="111"/>
    </location>
</feature>
<keyword evidence="4" id="KW-1185">Reference proteome</keyword>
<keyword evidence="1" id="KW-0812">Transmembrane</keyword>
<dbReference type="PANTHER" id="PTHR37299">
    <property type="entry name" value="TRANSCRIPTIONAL REGULATOR-RELATED"/>
    <property type="match status" value="1"/>
</dbReference>
<dbReference type="Pfam" id="PF04397">
    <property type="entry name" value="LytTR"/>
    <property type="match status" value="1"/>
</dbReference>
<feature type="transmembrane region" description="Helical" evidence="1">
    <location>
        <begin position="17"/>
        <end position="37"/>
    </location>
</feature>